<feature type="region of interest" description="Disordered" evidence="9">
    <location>
        <begin position="159"/>
        <end position="261"/>
    </location>
</feature>
<keyword evidence="6" id="KW-0967">Endosome</keyword>
<dbReference type="Pfam" id="PF04652">
    <property type="entry name" value="Vta1"/>
    <property type="match status" value="1"/>
</dbReference>
<keyword evidence="13" id="KW-1185">Reference proteome</keyword>
<feature type="domain" description="Vta1 C-terminal" evidence="11">
    <location>
        <begin position="262"/>
        <end position="298"/>
    </location>
</feature>
<feature type="compositionally biased region" description="Polar residues" evidence="9">
    <location>
        <begin position="180"/>
        <end position="196"/>
    </location>
</feature>
<keyword evidence="8" id="KW-0472">Membrane</keyword>
<evidence type="ECO:0000256" key="3">
    <source>
        <dbReference type="ARBA" id="ARBA00007895"/>
    </source>
</evidence>
<dbReference type="InterPro" id="IPR039431">
    <property type="entry name" value="Vta1/CALS_N"/>
</dbReference>
<dbReference type="GO" id="GO:0010008">
    <property type="term" value="C:endosome membrane"/>
    <property type="evidence" value="ECO:0007669"/>
    <property type="project" value="UniProtKB-SubCell"/>
</dbReference>
<evidence type="ECO:0000256" key="6">
    <source>
        <dbReference type="ARBA" id="ARBA00022753"/>
    </source>
</evidence>
<evidence type="ECO:0000256" key="7">
    <source>
        <dbReference type="ARBA" id="ARBA00022927"/>
    </source>
</evidence>
<dbReference type="OMA" id="AYWCEYH"/>
<dbReference type="AlphaFoldDB" id="A0A0S4IWD6"/>
<evidence type="ECO:0000256" key="9">
    <source>
        <dbReference type="SAM" id="MobiDB-lite"/>
    </source>
</evidence>
<keyword evidence="7" id="KW-0653">Protein transport</keyword>
<dbReference type="InterPro" id="IPR041212">
    <property type="entry name" value="Vta1_C"/>
</dbReference>
<keyword evidence="4" id="KW-0813">Transport</keyword>
<dbReference type="GO" id="GO:0032511">
    <property type="term" value="P:late endosome to vacuole transport via multivesicular body sorting pathway"/>
    <property type="evidence" value="ECO:0007669"/>
    <property type="project" value="InterPro"/>
</dbReference>
<evidence type="ECO:0000256" key="4">
    <source>
        <dbReference type="ARBA" id="ARBA00022448"/>
    </source>
</evidence>
<dbReference type="InterPro" id="IPR023175">
    <property type="entry name" value="Vta1/CALS_N_sf"/>
</dbReference>
<evidence type="ECO:0000256" key="8">
    <source>
        <dbReference type="ARBA" id="ARBA00023136"/>
    </source>
</evidence>
<dbReference type="InterPro" id="IPR044538">
    <property type="entry name" value="Vta1-like"/>
</dbReference>
<feature type="compositionally biased region" description="Low complexity" evidence="9">
    <location>
        <begin position="197"/>
        <end position="210"/>
    </location>
</feature>
<proteinExistence type="inferred from homology"/>
<evidence type="ECO:0000256" key="5">
    <source>
        <dbReference type="ARBA" id="ARBA00022490"/>
    </source>
</evidence>
<evidence type="ECO:0008006" key="14">
    <source>
        <dbReference type="Google" id="ProtNLM"/>
    </source>
</evidence>
<dbReference type="VEuPathDB" id="TriTrypDB:BSAL_71295"/>
<dbReference type="PANTHER" id="PTHR46009:SF1">
    <property type="entry name" value="VACUOLAR PROTEIN SORTING-ASSOCIATED PROTEIN VTA1 HOMOLOG"/>
    <property type="match status" value="1"/>
</dbReference>
<reference evidence="13" key="1">
    <citation type="submission" date="2015-09" db="EMBL/GenBank/DDBJ databases">
        <authorList>
            <consortium name="Pathogen Informatics"/>
        </authorList>
    </citation>
    <scope>NUCLEOTIDE SEQUENCE [LARGE SCALE GENOMIC DNA]</scope>
    <source>
        <strain evidence="13">Lake Konstanz</strain>
    </source>
</reference>
<dbReference type="EMBL" id="CYKH01000546">
    <property type="protein sequence ID" value="CUG05755.1"/>
    <property type="molecule type" value="Genomic_DNA"/>
</dbReference>
<feature type="compositionally biased region" description="Polar residues" evidence="9">
    <location>
        <begin position="211"/>
        <end position="221"/>
    </location>
</feature>
<feature type="compositionally biased region" description="Low complexity" evidence="9">
    <location>
        <begin position="234"/>
        <end position="254"/>
    </location>
</feature>
<accession>A0A0S4IWD6</accession>
<dbReference type="OrthoDB" id="391137at2759"/>
<evidence type="ECO:0000256" key="2">
    <source>
        <dbReference type="ARBA" id="ARBA00004496"/>
    </source>
</evidence>
<dbReference type="Gene3D" id="1.20.5.420">
    <property type="entry name" value="Immunoglobulin FC, subunit C"/>
    <property type="match status" value="1"/>
</dbReference>
<evidence type="ECO:0000259" key="10">
    <source>
        <dbReference type="Pfam" id="PF04652"/>
    </source>
</evidence>
<comment type="subcellular location">
    <subcellularLocation>
        <location evidence="2">Cytoplasm</location>
    </subcellularLocation>
    <subcellularLocation>
        <location evidence="1">Endosome membrane</location>
        <topology evidence="1">Peripheral membrane protein</topology>
    </subcellularLocation>
</comment>
<dbReference type="PANTHER" id="PTHR46009">
    <property type="entry name" value="VACUOLAR PROTEIN SORTING-ASSOCIATED PROTEIN VTA1 HOMOLOG"/>
    <property type="match status" value="1"/>
</dbReference>
<keyword evidence="5" id="KW-0963">Cytoplasm</keyword>
<protein>
    <recommendedName>
        <fullName evidence="14">Vacuolar protein sorting-associated protein VTA1</fullName>
    </recommendedName>
</protein>
<organism evidence="12 13">
    <name type="scientific">Bodo saltans</name>
    <name type="common">Flagellated protozoan</name>
    <dbReference type="NCBI Taxonomy" id="75058"/>
    <lineage>
        <taxon>Eukaryota</taxon>
        <taxon>Discoba</taxon>
        <taxon>Euglenozoa</taxon>
        <taxon>Kinetoplastea</taxon>
        <taxon>Metakinetoplastina</taxon>
        <taxon>Eubodonida</taxon>
        <taxon>Bodonidae</taxon>
        <taxon>Bodo</taxon>
    </lineage>
</organism>
<comment type="similarity">
    <text evidence="3">Belongs to the VTA1 family.</text>
</comment>
<dbReference type="Pfam" id="PF18097">
    <property type="entry name" value="Vta1_C"/>
    <property type="match status" value="1"/>
</dbReference>
<evidence type="ECO:0000256" key="1">
    <source>
        <dbReference type="ARBA" id="ARBA00004481"/>
    </source>
</evidence>
<sequence length="299" mass="32741">MPTDFVAIVPPVWTSLIRSFLVRATEFQSKQPLVAYFLKTHVAFVCLRNRAAGGKEGTTFIMTLLKELEQDKAALGNELDKNDGRTVLTRMALMLFNKADDSERSGSANEATARMFYTASVLFEATGQYMDAGKLDPIAEEKSKYAKYVATRINKALTSGKPYQSHNPQDELLAGESEPWTPSSATVAAPQHTQPSVAQTATVQPPQATTSVSQQPVPSTQTHKDPAPLPPRQAPQQHPPQVQHTTQPHQQQQPGVGGPSLDAMIDAQKLCKNAVAALQFYDHENARKQLEAALRLLQN</sequence>
<dbReference type="Gene3D" id="1.25.40.270">
    <property type="entry name" value="Vacuolar protein sorting-associated protein vta1"/>
    <property type="match status" value="1"/>
</dbReference>
<name>A0A0S4IWD6_BODSA</name>
<dbReference type="GO" id="GO:0015031">
    <property type="term" value="P:protein transport"/>
    <property type="evidence" value="ECO:0007669"/>
    <property type="project" value="UniProtKB-KW"/>
</dbReference>
<evidence type="ECO:0000259" key="11">
    <source>
        <dbReference type="Pfam" id="PF18097"/>
    </source>
</evidence>
<dbReference type="GO" id="GO:0005771">
    <property type="term" value="C:multivesicular body"/>
    <property type="evidence" value="ECO:0007669"/>
    <property type="project" value="TreeGrafter"/>
</dbReference>
<feature type="domain" description="Vta1/callose synthase N-terminal" evidence="10">
    <location>
        <begin position="17"/>
        <end position="157"/>
    </location>
</feature>
<gene>
    <name evidence="12" type="ORF">BSAL_71295</name>
</gene>
<dbReference type="Proteomes" id="UP000051952">
    <property type="component" value="Unassembled WGS sequence"/>
</dbReference>
<evidence type="ECO:0000313" key="13">
    <source>
        <dbReference type="Proteomes" id="UP000051952"/>
    </source>
</evidence>
<evidence type="ECO:0000313" key="12">
    <source>
        <dbReference type="EMBL" id="CUG05755.1"/>
    </source>
</evidence>